<keyword evidence="5 6" id="KW-0472">Membrane</keyword>
<comment type="subcellular location">
    <subcellularLocation>
        <location evidence="1">Cell membrane</location>
        <topology evidence="1">Multi-pass membrane protein</topology>
    </subcellularLocation>
</comment>
<sequence length="479" mass="51972">MALNLRRRVAKVWNSPTLMTWLGLAIRLGGLALLLPLVLTRLSVSEVLVWQMFSSITTMSMWLDFGFSPTFSRMIAFARGGGGVPEARTGQEQGRLDLARVIGTQKFIYHWLVFAALVIIIGVGTLSLMRPIAGLADPTSGWIAWALTAASIMLSLLNISNTSILIGFEQIAAMRRYESLIAALQLASTSLVVFLGGNLIAITACYSVWALVALTVNILLVRRIERGEDLTHQPFDRHVFKSVWPAAWRSGIGILFSTGIIQGSGLVMPQLASAADAAAFLLALRLITIGSQLSQAPFYTKLPAMAKARAAGNHAEVEMLAMRGMRLALWTMALGVIGLVVIVPEVLTLIGSKVRMPPPELSALLGLAFFAERYGSMHMQIYTLTNHVIWHIVNGATGVIMIIAFVILWPLVGALAMPLAMLIGYGGLPLWYVSAKSVHVLGVSRLAFDWRTAIPQAMIIIGLCAYFWLRQLPGIGLGS</sequence>
<keyword evidence="3 6" id="KW-0812">Transmembrane</keyword>
<dbReference type="GO" id="GO:0005886">
    <property type="term" value="C:plasma membrane"/>
    <property type="evidence" value="ECO:0007669"/>
    <property type="project" value="UniProtKB-SubCell"/>
</dbReference>
<feature type="transmembrane region" description="Helical" evidence="6">
    <location>
        <begin position="108"/>
        <end position="130"/>
    </location>
</feature>
<dbReference type="RefSeq" id="WP_183400370.1">
    <property type="nucleotide sequence ID" value="NZ_JACIDS010000005.1"/>
</dbReference>
<evidence type="ECO:0000313" key="7">
    <source>
        <dbReference type="EMBL" id="MBB3932695.1"/>
    </source>
</evidence>
<feature type="transmembrane region" description="Helical" evidence="6">
    <location>
        <begin position="21"/>
        <end position="42"/>
    </location>
</feature>
<evidence type="ECO:0000313" key="8">
    <source>
        <dbReference type="Proteomes" id="UP000553963"/>
    </source>
</evidence>
<dbReference type="EMBL" id="JACIDS010000005">
    <property type="protein sequence ID" value="MBB3932695.1"/>
    <property type="molecule type" value="Genomic_DNA"/>
</dbReference>
<dbReference type="PANTHER" id="PTHR30250">
    <property type="entry name" value="PST FAMILY PREDICTED COLANIC ACID TRANSPORTER"/>
    <property type="match status" value="1"/>
</dbReference>
<reference evidence="7 8" key="1">
    <citation type="submission" date="2020-08" db="EMBL/GenBank/DDBJ databases">
        <title>Genomic Encyclopedia of Type Strains, Phase IV (KMG-IV): sequencing the most valuable type-strain genomes for metagenomic binning, comparative biology and taxonomic classification.</title>
        <authorList>
            <person name="Goeker M."/>
        </authorList>
    </citation>
    <scope>NUCLEOTIDE SEQUENCE [LARGE SCALE GENOMIC DNA]</scope>
    <source>
        <strain evidence="7 8">DSM 25966</strain>
    </source>
</reference>
<feature type="transmembrane region" description="Helical" evidence="6">
    <location>
        <begin position="327"/>
        <end position="350"/>
    </location>
</feature>
<protein>
    <submittedName>
        <fullName evidence="7">O-antigen/teichoic acid export membrane protein</fullName>
    </submittedName>
</protein>
<gene>
    <name evidence="7" type="ORF">GGR25_003759</name>
</gene>
<evidence type="ECO:0000256" key="4">
    <source>
        <dbReference type="ARBA" id="ARBA00022989"/>
    </source>
</evidence>
<keyword evidence="8" id="KW-1185">Reference proteome</keyword>
<accession>A0A840AWA3</accession>
<keyword evidence="4 6" id="KW-1133">Transmembrane helix</keyword>
<feature type="transmembrane region" description="Helical" evidence="6">
    <location>
        <begin position="48"/>
        <end position="67"/>
    </location>
</feature>
<evidence type="ECO:0000256" key="6">
    <source>
        <dbReference type="SAM" id="Phobius"/>
    </source>
</evidence>
<feature type="transmembrane region" description="Helical" evidence="6">
    <location>
        <begin position="388"/>
        <end position="408"/>
    </location>
</feature>
<feature type="transmembrane region" description="Helical" evidence="6">
    <location>
        <begin position="180"/>
        <end position="200"/>
    </location>
</feature>
<comment type="caution">
    <text evidence="7">The sequence shown here is derived from an EMBL/GenBank/DDBJ whole genome shotgun (WGS) entry which is preliminary data.</text>
</comment>
<dbReference type="Proteomes" id="UP000553963">
    <property type="component" value="Unassembled WGS sequence"/>
</dbReference>
<feature type="transmembrane region" description="Helical" evidence="6">
    <location>
        <begin position="206"/>
        <end position="222"/>
    </location>
</feature>
<feature type="transmembrane region" description="Helical" evidence="6">
    <location>
        <begin position="415"/>
        <end position="433"/>
    </location>
</feature>
<dbReference type="AlphaFoldDB" id="A0A840AWA3"/>
<feature type="transmembrane region" description="Helical" evidence="6">
    <location>
        <begin position="453"/>
        <end position="469"/>
    </location>
</feature>
<proteinExistence type="predicted"/>
<evidence type="ECO:0000256" key="3">
    <source>
        <dbReference type="ARBA" id="ARBA00022692"/>
    </source>
</evidence>
<evidence type="ECO:0000256" key="2">
    <source>
        <dbReference type="ARBA" id="ARBA00022475"/>
    </source>
</evidence>
<dbReference type="PANTHER" id="PTHR30250:SF26">
    <property type="entry name" value="PSMA PROTEIN"/>
    <property type="match status" value="1"/>
</dbReference>
<name>A0A840AWA3_9HYPH</name>
<feature type="transmembrane region" description="Helical" evidence="6">
    <location>
        <begin position="142"/>
        <end position="168"/>
    </location>
</feature>
<keyword evidence="2" id="KW-1003">Cell membrane</keyword>
<evidence type="ECO:0000256" key="5">
    <source>
        <dbReference type="ARBA" id="ARBA00023136"/>
    </source>
</evidence>
<dbReference type="InterPro" id="IPR050833">
    <property type="entry name" value="Poly_Biosynth_Transport"/>
</dbReference>
<evidence type="ECO:0000256" key="1">
    <source>
        <dbReference type="ARBA" id="ARBA00004651"/>
    </source>
</evidence>
<organism evidence="7 8">
    <name type="scientific">Kaistia hirudinis</name>
    <dbReference type="NCBI Taxonomy" id="1293440"/>
    <lineage>
        <taxon>Bacteria</taxon>
        <taxon>Pseudomonadati</taxon>
        <taxon>Pseudomonadota</taxon>
        <taxon>Alphaproteobacteria</taxon>
        <taxon>Hyphomicrobiales</taxon>
        <taxon>Kaistiaceae</taxon>
        <taxon>Kaistia</taxon>
    </lineage>
</organism>